<dbReference type="PRINTS" id="PR00411">
    <property type="entry name" value="PNDRDTASEI"/>
</dbReference>
<evidence type="ECO:0000256" key="3">
    <source>
        <dbReference type="ARBA" id="ARBA00022630"/>
    </source>
</evidence>
<sequence length="429" mass="45407">MKYVIVGNGVASVGAIEGIRRVDPDGEILVVSEESSPTYGRPLISYLLAGKIGPERMQLRPVTFYDKNKVKMILGAKVTSIDTKARTVATADGHNYPYDRLLLATGGVPFVPPLPGKDGSGVYSFTTLAHAETLVDVAKNCKQVVVIGGGLIGLKAAEALHDRGVKVSIVELAPRVLSAAFDDKAGNLVSKRLEEVGISVHCSTQATEIKRGPDGEVQGVTLKNGVFLPAQAVVIAIGVVPAAALAKDAGIKVDRGVVVDESLASSDPSVFAAGDVAQAKDLILDENRVVPIWPNAFNQGFYAGKNMAGGQSPYTGGLAMNSISFYGLPTVSVGVVNPAPDETGIEVFDALDEEHGTYRKLVFKDERLVGYVLVGDIDTAGLYTGFIRFKFPLDPAVKEKLVGGQPSILQWPEGFFDEKFNPVGAQEIV</sequence>
<dbReference type="GO" id="GO:0008942">
    <property type="term" value="F:nitrite reductase [NAD(P)H] activity"/>
    <property type="evidence" value="ECO:0007669"/>
    <property type="project" value="UniProtKB-EC"/>
</dbReference>
<keyword evidence="8" id="KW-1185">Reference proteome</keyword>
<dbReference type="EMBL" id="BLTE01000009">
    <property type="protein sequence ID" value="GFK94354.1"/>
    <property type="molecule type" value="Genomic_DNA"/>
</dbReference>
<feature type="domain" description="FAD/NAD(P)-binding" evidence="5">
    <location>
        <begin position="1"/>
        <end position="300"/>
    </location>
</feature>
<dbReference type="InterPro" id="IPR050260">
    <property type="entry name" value="FAD-bd_OxRdtase"/>
</dbReference>
<feature type="domain" description="NADH-rubredoxin oxidoreductase C-terminal" evidence="6">
    <location>
        <begin position="321"/>
        <end position="385"/>
    </location>
</feature>
<evidence type="ECO:0000313" key="8">
    <source>
        <dbReference type="Proteomes" id="UP000494245"/>
    </source>
</evidence>
<dbReference type="PANTHER" id="PTHR43429">
    <property type="entry name" value="PYRIDINE NUCLEOTIDE-DISULFIDE OXIDOREDUCTASE DOMAIN-CONTAINING"/>
    <property type="match status" value="1"/>
</dbReference>
<dbReference type="AlphaFoldDB" id="A0A6V8LRL1"/>
<dbReference type="InterPro" id="IPR041575">
    <property type="entry name" value="Rubredoxin_C"/>
</dbReference>
<keyword evidence="4" id="KW-0274">FAD</keyword>
<evidence type="ECO:0000256" key="2">
    <source>
        <dbReference type="ARBA" id="ARBA00006442"/>
    </source>
</evidence>
<evidence type="ECO:0000259" key="5">
    <source>
        <dbReference type="Pfam" id="PF07992"/>
    </source>
</evidence>
<dbReference type="Pfam" id="PF18267">
    <property type="entry name" value="Rubredoxin_C"/>
    <property type="match status" value="1"/>
</dbReference>
<keyword evidence="3" id="KW-0285">Flavoprotein</keyword>
<protein>
    <submittedName>
        <fullName evidence="7">Nitrite reductase [NAD(P)H]</fullName>
        <ecNumber evidence="7">1.7.1.4</ecNumber>
    </submittedName>
</protein>
<comment type="cofactor">
    <cofactor evidence="1">
        <name>FAD</name>
        <dbReference type="ChEBI" id="CHEBI:57692"/>
    </cofactor>
</comment>
<dbReference type="PRINTS" id="PR00368">
    <property type="entry name" value="FADPNR"/>
</dbReference>
<dbReference type="InterPro" id="IPR036188">
    <property type="entry name" value="FAD/NAD-bd_sf"/>
</dbReference>
<reference evidence="7 8" key="2">
    <citation type="submission" date="2020-05" db="EMBL/GenBank/DDBJ databases">
        <title>Draft genome sequence of Desulfovibrio sp. strainFSS-1.</title>
        <authorList>
            <person name="Shimoshige H."/>
            <person name="Kobayashi H."/>
            <person name="Maekawa T."/>
        </authorList>
    </citation>
    <scope>NUCLEOTIDE SEQUENCE [LARGE SCALE GENOMIC DNA]</scope>
    <source>
        <strain evidence="7 8">SIID29052-01</strain>
    </source>
</reference>
<evidence type="ECO:0000313" key="7">
    <source>
        <dbReference type="EMBL" id="GFK94354.1"/>
    </source>
</evidence>
<dbReference type="SUPFAM" id="SSF51905">
    <property type="entry name" value="FAD/NAD(P)-binding domain"/>
    <property type="match status" value="2"/>
</dbReference>
<comment type="similarity">
    <text evidence="2">Belongs to the FAD-dependent oxidoreductase family.</text>
</comment>
<dbReference type="InterPro" id="IPR023753">
    <property type="entry name" value="FAD/NAD-binding_dom"/>
</dbReference>
<dbReference type="Pfam" id="PF07992">
    <property type="entry name" value="Pyr_redox_2"/>
    <property type="match status" value="1"/>
</dbReference>
<reference evidence="7 8" key="1">
    <citation type="submission" date="2020-04" db="EMBL/GenBank/DDBJ databases">
        <authorList>
            <consortium name="Desulfovibrio sp. FSS-1 genome sequencing consortium"/>
            <person name="Shimoshige H."/>
            <person name="Kobayashi H."/>
            <person name="Maekawa T."/>
        </authorList>
    </citation>
    <scope>NUCLEOTIDE SEQUENCE [LARGE SCALE GENOMIC DNA]</scope>
    <source>
        <strain evidence="7 8">SIID29052-01</strain>
    </source>
</reference>
<evidence type="ECO:0000256" key="1">
    <source>
        <dbReference type="ARBA" id="ARBA00001974"/>
    </source>
</evidence>
<gene>
    <name evidence="7" type="primary">nasD_1</name>
    <name evidence="7" type="ORF">NNJEOMEG_02198</name>
</gene>
<evidence type="ECO:0000256" key="4">
    <source>
        <dbReference type="ARBA" id="ARBA00022827"/>
    </source>
</evidence>
<dbReference type="Proteomes" id="UP000494245">
    <property type="component" value="Unassembled WGS sequence"/>
</dbReference>
<evidence type="ECO:0000259" key="6">
    <source>
        <dbReference type="Pfam" id="PF18267"/>
    </source>
</evidence>
<dbReference type="Gene3D" id="3.50.50.60">
    <property type="entry name" value="FAD/NAD(P)-binding domain"/>
    <property type="match status" value="2"/>
</dbReference>
<proteinExistence type="inferred from homology"/>
<dbReference type="EC" id="1.7.1.4" evidence="7"/>
<name>A0A6V8LRL1_9BACT</name>
<comment type="caution">
    <text evidence="7">The sequence shown here is derived from an EMBL/GenBank/DDBJ whole genome shotgun (WGS) entry which is preliminary data.</text>
</comment>
<dbReference type="Gene3D" id="3.30.390.30">
    <property type="match status" value="1"/>
</dbReference>
<dbReference type="PANTHER" id="PTHR43429:SF3">
    <property type="entry name" value="NITRITE REDUCTASE [NAD(P)H]"/>
    <property type="match status" value="1"/>
</dbReference>
<dbReference type="RefSeq" id="WP_173084345.1">
    <property type="nucleotide sequence ID" value="NZ_BLTE01000009.1"/>
</dbReference>
<dbReference type="InterPro" id="IPR016156">
    <property type="entry name" value="FAD/NAD-linked_Rdtase_dimer_sf"/>
</dbReference>
<organism evidence="7 8">
    <name type="scientific">Fundidesulfovibrio magnetotacticus</name>
    <dbReference type="NCBI Taxonomy" id="2730080"/>
    <lineage>
        <taxon>Bacteria</taxon>
        <taxon>Pseudomonadati</taxon>
        <taxon>Thermodesulfobacteriota</taxon>
        <taxon>Desulfovibrionia</taxon>
        <taxon>Desulfovibrionales</taxon>
        <taxon>Desulfovibrionaceae</taxon>
        <taxon>Fundidesulfovibrio</taxon>
    </lineage>
</organism>
<accession>A0A6V8LRL1</accession>
<keyword evidence="7" id="KW-0560">Oxidoreductase</keyword>